<evidence type="ECO:0000313" key="4">
    <source>
        <dbReference type="Proteomes" id="UP001620295"/>
    </source>
</evidence>
<dbReference type="PROSITE" id="PS51677">
    <property type="entry name" value="NODB"/>
    <property type="match status" value="1"/>
</dbReference>
<dbReference type="Proteomes" id="UP001620295">
    <property type="component" value="Unassembled WGS sequence"/>
</dbReference>
<feature type="region of interest" description="Disordered" evidence="1">
    <location>
        <begin position="1"/>
        <end position="27"/>
    </location>
</feature>
<dbReference type="Pfam" id="PF01522">
    <property type="entry name" value="Polysacc_deac_1"/>
    <property type="match status" value="1"/>
</dbReference>
<organism evidence="3 4">
    <name type="scientific">Streptomyces milbemycinicus</name>
    <dbReference type="NCBI Taxonomy" id="476552"/>
    <lineage>
        <taxon>Bacteria</taxon>
        <taxon>Bacillati</taxon>
        <taxon>Actinomycetota</taxon>
        <taxon>Actinomycetes</taxon>
        <taxon>Kitasatosporales</taxon>
        <taxon>Streptomycetaceae</taxon>
        <taxon>Streptomyces</taxon>
    </lineage>
</organism>
<dbReference type="InterPro" id="IPR011330">
    <property type="entry name" value="Glyco_hydro/deAcase_b/a-brl"/>
</dbReference>
<reference evidence="3 4" key="1">
    <citation type="submission" date="2024-11" db="EMBL/GenBank/DDBJ databases">
        <title>The Natural Products Discovery Center: Release of the First 8490 Sequenced Strains for Exploring Actinobacteria Biosynthetic Diversity.</title>
        <authorList>
            <person name="Kalkreuter E."/>
            <person name="Kautsar S.A."/>
            <person name="Yang D."/>
            <person name="Bader C.D."/>
            <person name="Teijaro C.N."/>
            <person name="Fluegel L."/>
            <person name="Davis C.M."/>
            <person name="Simpson J.R."/>
            <person name="Lauterbach L."/>
            <person name="Steele A.D."/>
            <person name="Gui C."/>
            <person name="Meng S."/>
            <person name="Li G."/>
            <person name="Viehrig K."/>
            <person name="Ye F."/>
            <person name="Su P."/>
            <person name="Kiefer A.F."/>
            <person name="Nichols A."/>
            <person name="Cepeda A.J."/>
            <person name="Yan W."/>
            <person name="Fan B."/>
            <person name="Jiang Y."/>
            <person name="Adhikari A."/>
            <person name="Zheng C.-J."/>
            <person name="Schuster L."/>
            <person name="Cowan T.M."/>
            <person name="Smanski M.J."/>
            <person name="Chevrette M.G."/>
            <person name="De Carvalho L.P.S."/>
            <person name="Shen B."/>
        </authorList>
    </citation>
    <scope>NUCLEOTIDE SEQUENCE [LARGE SCALE GENOMIC DNA]</scope>
    <source>
        <strain evidence="3 4">NPDC020863</strain>
    </source>
</reference>
<evidence type="ECO:0000313" key="3">
    <source>
        <dbReference type="EMBL" id="MFK4264775.1"/>
    </source>
</evidence>
<name>A0ABW8LJ91_9ACTN</name>
<dbReference type="InterPro" id="IPR002509">
    <property type="entry name" value="NODB_dom"/>
</dbReference>
<keyword evidence="4" id="KW-1185">Reference proteome</keyword>
<evidence type="ECO:0000256" key="1">
    <source>
        <dbReference type="SAM" id="MobiDB-lite"/>
    </source>
</evidence>
<dbReference type="PANTHER" id="PTHR47561">
    <property type="entry name" value="POLYSACCHARIDE DEACETYLASE FAMILY PROTEIN (AFU_ORTHOLOGUE AFUA_6G05030)"/>
    <property type="match status" value="1"/>
</dbReference>
<proteinExistence type="predicted"/>
<dbReference type="SUPFAM" id="SSF88713">
    <property type="entry name" value="Glycoside hydrolase/deacetylase"/>
    <property type="match status" value="1"/>
</dbReference>
<feature type="compositionally biased region" description="Pro residues" evidence="1">
    <location>
        <begin position="1"/>
        <end position="12"/>
    </location>
</feature>
<dbReference type="EMBL" id="JBJDQH010000002">
    <property type="protein sequence ID" value="MFK4264775.1"/>
    <property type="molecule type" value="Genomic_DNA"/>
</dbReference>
<feature type="domain" description="NodB homology" evidence="2">
    <location>
        <begin position="56"/>
        <end position="318"/>
    </location>
</feature>
<dbReference type="RefSeq" id="WP_358639863.1">
    <property type="nucleotide sequence ID" value="NZ_JBFACG010000007.1"/>
</dbReference>
<accession>A0ABW8LJ91</accession>
<dbReference type="PANTHER" id="PTHR47561:SF1">
    <property type="entry name" value="POLYSACCHARIDE DEACETYLASE FAMILY PROTEIN (AFU_ORTHOLOGUE AFUA_6G05030)"/>
    <property type="match status" value="1"/>
</dbReference>
<dbReference type="CDD" id="cd10938">
    <property type="entry name" value="CE4_HpPgdA_like"/>
    <property type="match status" value="1"/>
</dbReference>
<evidence type="ECO:0000259" key="2">
    <source>
        <dbReference type="PROSITE" id="PS51677"/>
    </source>
</evidence>
<dbReference type="Gene3D" id="3.20.20.370">
    <property type="entry name" value="Glycoside hydrolase/deacetylase"/>
    <property type="match status" value="1"/>
</dbReference>
<comment type="caution">
    <text evidence="3">The sequence shown here is derived from an EMBL/GenBank/DDBJ whole genome shotgun (WGS) entry which is preliminary data.</text>
</comment>
<dbReference type="InterPro" id="IPR037950">
    <property type="entry name" value="PgdA-like"/>
</dbReference>
<gene>
    <name evidence="3" type="ORF">ACI2L5_07515</name>
</gene>
<protein>
    <submittedName>
        <fullName evidence="3">Polysaccharide deacetylase</fullName>
    </submittedName>
</protein>
<sequence>MPEPTPQTPQTPPTSQTPQTPPTGRWPGGARCAVVVSVDFDAELPLLAASPEMARRAKTLSVGRYGATRGVDRLLREFADQDVRTTWCVPGRQAETHPRLVRRIAEAGHEIANHGHDHEDFDHLDLPAQRAVVERASAALAEVTGVRPRGFRIPAGEWAHGFPDALAELGFTWTSSLRGDDLPYFHPTAGTGRLIEIPVHHELEDHPYFFFNLDPAFPAGQSRIASYEQVLGNWTTEFDAYRRFGLCYVLRLQPEVTGTPGRIRLVRELLEHVRRHDDVWLATAGEVADWWADTRPGNDPDHPAEVFARLAGDAEGAR</sequence>